<accession>A0A6J7KRW4</accession>
<dbReference type="InterPro" id="IPR050742">
    <property type="entry name" value="Helicase_Restrict-Modif_Enz"/>
</dbReference>
<evidence type="ECO:0000259" key="1">
    <source>
        <dbReference type="PROSITE" id="PS51084"/>
    </source>
</evidence>
<dbReference type="PROSITE" id="PS51194">
    <property type="entry name" value="HELICASE_CTER"/>
    <property type="match status" value="1"/>
</dbReference>
<dbReference type="GO" id="GO:0003677">
    <property type="term" value="F:DNA binding"/>
    <property type="evidence" value="ECO:0007669"/>
    <property type="project" value="InterPro"/>
</dbReference>
<dbReference type="SMART" id="SM00487">
    <property type="entry name" value="DEXDc"/>
    <property type="match status" value="1"/>
</dbReference>
<dbReference type="PROSITE" id="PS51192">
    <property type="entry name" value="HELICASE_ATP_BIND_1"/>
    <property type="match status" value="1"/>
</dbReference>
<proteinExistence type="predicted"/>
<dbReference type="Gene3D" id="3.40.50.300">
    <property type="entry name" value="P-loop containing nucleotide triphosphate hydrolases"/>
    <property type="match status" value="2"/>
</dbReference>
<name>A0A6J7KRW4_9ZZZZ</name>
<sequence>MLGRVTGQSPFLDVPAELWTAENELAFAFRDRFPVSPGHTLVLPRRVVADWWGATSEEQSAMFALVEVVKAQLDVEFGPDGYNVGFNAGAAAGQTVFHLHVHVIPRYEGDVADPRGGVRHVLPGGNYLAQPQRQLWHGPSHPLGPALIDVVEVEPINRADVLVSFVMQSGLGLLEPLLDRILDRGGSVRVLTGDYLGITERRALERLLSRSEEYGDRFQPRLFLAGQTSFHPKAYLLSATSQRRWAYVGSANASRTALLDGVEWTLATQDPSAIDEADAEFERLWADPRSVVLTPSVVADYREVVRSIYPAAPESADTDEPLEAAAAPNSVQREALVALEASRAEGYGAGMVVMATGLGKTWLAAFDSTRPQFRRVLFVAHREEILLQARAVFRLVRPQATAGLMIGDRQPGDSEMVFATVQTLASRIDEIDPEQFDYVVVDEFHHASAPTYRRLLGRLRPKFLLGITATPDRADGANLLALCEDNLVYDCGLAEGIERSLLVPFLYFGVPDPVDFRPLPWRNGRFDPDALEHAVIASERMEAALREWSLRRGQRTIAFCVSQTHADRMAEYFRAAGIRAVAVHTGPLSAPRAQSLEQLRTGELEVLFAVDLFNEGLDVPEVDTVLMLRPTASPVLFMQQLGRGLRTSAGKDVLHVIDFVGNHRSFLIPLRLLAGLVDSPTDASLRAALGGGALTLPSGCSVDYALEARDNLLSMLPTTSKVLEDFVIAWTAEHGQRPTALQALRSGYLPQLAKQGWFALLLELGVLSDEEAVGARDSAALLLEVATTSMNKTYKMVALRAWLFDDPSMQGHTLQRNATVARALVLRDPRLVADVDGKEHVSDKAWAAWWRTWPLEHLAGKGSFVLRNDTFSLAQGVSADQVVTLSALIHELVDWRLTAKLDRATAGSTRLRVSHSSGRPIIRFDRQRRPDLPDGTTSLLAGDNTYEADFVKIALNVVRKPGGATNVLPDLLWSWFGPDAGLPGTSFEVELTREGQAWHMSPVRTAVVEEFG</sequence>
<dbReference type="Pfam" id="PF04851">
    <property type="entry name" value="ResIII"/>
    <property type="match status" value="1"/>
</dbReference>
<dbReference type="PRINTS" id="PR00332">
    <property type="entry name" value="HISTRIAD"/>
</dbReference>
<dbReference type="Pfam" id="PF01230">
    <property type="entry name" value="HIT"/>
    <property type="match status" value="1"/>
</dbReference>
<dbReference type="SUPFAM" id="SSF52540">
    <property type="entry name" value="P-loop containing nucleoside triphosphate hydrolases"/>
    <property type="match status" value="1"/>
</dbReference>
<dbReference type="CDD" id="cd18032">
    <property type="entry name" value="DEXHc_RE_I_III_res"/>
    <property type="match status" value="1"/>
</dbReference>
<dbReference type="SMART" id="SM00490">
    <property type="entry name" value="HELICc"/>
    <property type="match status" value="1"/>
</dbReference>
<dbReference type="InterPro" id="IPR014001">
    <property type="entry name" value="Helicase_ATP-bd"/>
</dbReference>
<dbReference type="InterPro" id="IPR025202">
    <property type="entry name" value="PLD-like_dom"/>
</dbReference>
<feature type="domain" description="HIT" evidence="1">
    <location>
        <begin position="5"/>
        <end position="113"/>
    </location>
</feature>
<organism evidence="4">
    <name type="scientific">freshwater metagenome</name>
    <dbReference type="NCBI Taxonomy" id="449393"/>
    <lineage>
        <taxon>unclassified sequences</taxon>
        <taxon>metagenomes</taxon>
        <taxon>ecological metagenomes</taxon>
    </lineage>
</organism>
<dbReference type="SUPFAM" id="SSF54197">
    <property type="entry name" value="HIT-like"/>
    <property type="match status" value="1"/>
</dbReference>
<protein>
    <submittedName>
        <fullName evidence="4">Unannotated protein</fullName>
    </submittedName>
</protein>
<dbReference type="Pfam" id="PF00271">
    <property type="entry name" value="Helicase_C"/>
    <property type="match status" value="1"/>
</dbReference>
<feature type="domain" description="Helicase ATP-binding" evidence="2">
    <location>
        <begin position="341"/>
        <end position="489"/>
    </location>
</feature>
<dbReference type="Gene3D" id="3.30.428.10">
    <property type="entry name" value="HIT-like"/>
    <property type="match status" value="1"/>
</dbReference>
<evidence type="ECO:0000259" key="2">
    <source>
        <dbReference type="PROSITE" id="PS51192"/>
    </source>
</evidence>
<dbReference type="InterPro" id="IPR036265">
    <property type="entry name" value="HIT-like_sf"/>
</dbReference>
<dbReference type="GO" id="GO:0016787">
    <property type="term" value="F:hydrolase activity"/>
    <property type="evidence" value="ECO:0007669"/>
    <property type="project" value="InterPro"/>
</dbReference>
<dbReference type="InterPro" id="IPR027417">
    <property type="entry name" value="P-loop_NTPase"/>
</dbReference>
<dbReference type="CDD" id="cd18799">
    <property type="entry name" value="SF2_C_EcoAI-like"/>
    <property type="match status" value="1"/>
</dbReference>
<reference evidence="4" key="1">
    <citation type="submission" date="2020-05" db="EMBL/GenBank/DDBJ databases">
        <authorList>
            <person name="Chiriac C."/>
            <person name="Salcher M."/>
            <person name="Ghai R."/>
            <person name="Kavagutti S V."/>
        </authorList>
    </citation>
    <scope>NUCLEOTIDE SEQUENCE</scope>
</reference>
<dbReference type="PANTHER" id="PTHR47396:SF1">
    <property type="entry name" value="ATP-DEPENDENT HELICASE IRC3-RELATED"/>
    <property type="match status" value="1"/>
</dbReference>
<dbReference type="AlphaFoldDB" id="A0A6J7KRW4"/>
<feature type="domain" description="Helicase C-terminal" evidence="3">
    <location>
        <begin position="540"/>
        <end position="689"/>
    </location>
</feature>
<evidence type="ECO:0000259" key="3">
    <source>
        <dbReference type="PROSITE" id="PS51194"/>
    </source>
</evidence>
<dbReference type="InterPro" id="IPR006935">
    <property type="entry name" value="Helicase/UvrB_N"/>
</dbReference>
<dbReference type="PROSITE" id="PS00892">
    <property type="entry name" value="HIT_1"/>
    <property type="match status" value="1"/>
</dbReference>
<evidence type="ECO:0000313" key="4">
    <source>
        <dbReference type="EMBL" id="CAB4958211.1"/>
    </source>
</evidence>
<dbReference type="Pfam" id="PF13091">
    <property type="entry name" value="PLDc_2"/>
    <property type="match status" value="1"/>
</dbReference>
<dbReference type="GO" id="GO:0005829">
    <property type="term" value="C:cytosol"/>
    <property type="evidence" value="ECO:0007669"/>
    <property type="project" value="TreeGrafter"/>
</dbReference>
<dbReference type="InterPro" id="IPR019808">
    <property type="entry name" value="Histidine_triad_CS"/>
</dbReference>
<dbReference type="EMBL" id="CAFBNF010000250">
    <property type="protein sequence ID" value="CAB4958211.1"/>
    <property type="molecule type" value="Genomic_DNA"/>
</dbReference>
<dbReference type="Gene3D" id="3.30.870.10">
    <property type="entry name" value="Endonuclease Chain A"/>
    <property type="match status" value="1"/>
</dbReference>
<dbReference type="PROSITE" id="PS51084">
    <property type="entry name" value="HIT_2"/>
    <property type="match status" value="1"/>
</dbReference>
<dbReference type="InterPro" id="IPR011146">
    <property type="entry name" value="HIT-like"/>
</dbReference>
<dbReference type="SUPFAM" id="SSF56024">
    <property type="entry name" value="Phospholipase D/nuclease"/>
    <property type="match status" value="1"/>
</dbReference>
<dbReference type="InterPro" id="IPR001650">
    <property type="entry name" value="Helicase_C-like"/>
</dbReference>
<dbReference type="GO" id="GO:0005524">
    <property type="term" value="F:ATP binding"/>
    <property type="evidence" value="ECO:0007669"/>
    <property type="project" value="InterPro"/>
</dbReference>
<dbReference type="InterPro" id="IPR001310">
    <property type="entry name" value="Histidine_triad_HIT"/>
</dbReference>
<gene>
    <name evidence="4" type="ORF">UFOPK3773_01827</name>
</gene>
<dbReference type="PANTHER" id="PTHR47396">
    <property type="entry name" value="TYPE I RESTRICTION ENZYME ECOKI R PROTEIN"/>
    <property type="match status" value="1"/>
</dbReference>